<dbReference type="AlphaFoldDB" id="A0A9W8L246"/>
<proteinExistence type="predicted"/>
<sequence length="214" mass="23026">MWASSHQPTAQPSPPKLAAASPAASYDAAADHDNCHSDICRNDSASSSAFLASTLWDASQAQEARELVSSIETRYSHLIALMNALSHFSRNPLGGAMCAEYEYKIHQKALLISGQITKLRRLVGECELRLTRSASSQSRSSSLADWEEVCALSNDGIVGASNPASSQPDLPPANSLKDIRFRLITEVSQFFNAELSPIKASLAPFAVQPSTPDH</sequence>
<comment type="caution">
    <text evidence="2">The sequence shown here is derived from an EMBL/GenBank/DDBJ whole genome shotgun (WGS) entry which is preliminary data.</text>
</comment>
<accession>A0A9W8L246</accession>
<keyword evidence="3" id="KW-1185">Reference proteome</keyword>
<protein>
    <submittedName>
        <fullName evidence="2">Uncharacterized protein</fullName>
    </submittedName>
</protein>
<organism evidence="2 3">
    <name type="scientific">Coemansia spiralis</name>
    <dbReference type="NCBI Taxonomy" id="417178"/>
    <lineage>
        <taxon>Eukaryota</taxon>
        <taxon>Fungi</taxon>
        <taxon>Fungi incertae sedis</taxon>
        <taxon>Zoopagomycota</taxon>
        <taxon>Kickxellomycotina</taxon>
        <taxon>Kickxellomycetes</taxon>
        <taxon>Kickxellales</taxon>
        <taxon>Kickxellaceae</taxon>
        <taxon>Coemansia</taxon>
    </lineage>
</organism>
<name>A0A9W8L246_9FUNG</name>
<evidence type="ECO:0000256" key="1">
    <source>
        <dbReference type="SAM" id="MobiDB-lite"/>
    </source>
</evidence>
<evidence type="ECO:0000313" key="3">
    <source>
        <dbReference type="Proteomes" id="UP001151516"/>
    </source>
</evidence>
<dbReference type="Proteomes" id="UP001151516">
    <property type="component" value="Unassembled WGS sequence"/>
</dbReference>
<gene>
    <name evidence="2" type="ORF">IWW39_003909</name>
</gene>
<reference evidence="2" key="1">
    <citation type="submission" date="2022-07" db="EMBL/GenBank/DDBJ databases">
        <title>Phylogenomic reconstructions and comparative analyses of Kickxellomycotina fungi.</title>
        <authorList>
            <person name="Reynolds N.K."/>
            <person name="Stajich J.E."/>
            <person name="Barry K."/>
            <person name="Grigoriev I.V."/>
            <person name="Crous P."/>
            <person name="Smith M.E."/>
        </authorList>
    </citation>
    <scope>NUCLEOTIDE SEQUENCE</scope>
    <source>
        <strain evidence="2">CBS 109367</strain>
    </source>
</reference>
<evidence type="ECO:0000313" key="2">
    <source>
        <dbReference type="EMBL" id="KAJ2686004.1"/>
    </source>
</evidence>
<feature type="region of interest" description="Disordered" evidence="1">
    <location>
        <begin position="1"/>
        <end position="23"/>
    </location>
</feature>
<dbReference type="OrthoDB" id="5584175at2759"/>
<dbReference type="EMBL" id="JANBTX010000126">
    <property type="protein sequence ID" value="KAJ2686004.1"/>
    <property type="molecule type" value="Genomic_DNA"/>
</dbReference>